<keyword evidence="1" id="KW-1015">Disulfide bond</keyword>
<evidence type="ECO:0000256" key="1">
    <source>
        <dbReference type="PIRSR" id="PIRSR002703-1"/>
    </source>
</evidence>
<feature type="signal peptide" evidence="2">
    <location>
        <begin position="1"/>
        <end position="16"/>
    </location>
</feature>
<dbReference type="PIRSF" id="PIRSF002703">
    <property type="entry name" value="Thaumatin"/>
    <property type="match status" value="1"/>
</dbReference>
<evidence type="ECO:0000313" key="4">
    <source>
        <dbReference type="Proteomes" id="UP000305067"/>
    </source>
</evidence>
<dbReference type="Proteomes" id="UP000305067">
    <property type="component" value="Unassembled WGS sequence"/>
</dbReference>
<name>A0A5C3Q790_9AGAR</name>
<feature type="disulfide bond" evidence="1">
    <location>
        <begin position="148"/>
        <end position="241"/>
    </location>
</feature>
<dbReference type="AlphaFoldDB" id="A0A5C3Q790"/>
<dbReference type="Gene3D" id="2.60.110.10">
    <property type="entry name" value="Thaumatin"/>
    <property type="match status" value="1"/>
</dbReference>
<feature type="disulfide bond" evidence="1">
    <location>
        <begin position="95"/>
        <end position="101"/>
    </location>
</feature>
<feature type="disulfide bond" evidence="1">
    <location>
        <begin position="161"/>
        <end position="178"/>
    </location>
</feature>
<sequence>MKATLVALAFAAAASARKMTVYNACPFTIWPAMFTDMNVAGNQRPSHTTGWRADPWTSVSFDVPEGWKAGRIWGRRNCGDFSRPAPTEQCLTGGCNGGLVCNLNTGTGVPPATLAEFTLSGGGGVDWYDISLVDGYNLPMRITNNKGCPQPNCNKDLGPGCPAALKGPFDSSGFPVGCKSSCYANLDGNQGNSRNCCSGQYDTPQTCPASGVQYYSYFKTGCRDAYAYAYDEGSESALWTCPTNLRADFTVTFCP</sequence>
<proteinExistence type="predicted"/>
<dbReference type="PANTHER" id="PTHR31013:SF2">
    <property type="entry name" value="THAUMATIN-LIKE PROTEIN"/>
    <property type="match status" value="1"/>
</dbReference>
<evidence type="ECO:0000256" key="2">
    <source>
        <dbReference type="SAM" id="SignalP"/>
    </source>
</evidence>
<dbReference type="PROSITE" id="PS51367">
    <property type="entry name" value="THAUMATIN_2"/>
    <property type="match status" value="1"/>
</dbReference>
<dbReference type="InterPro" id="IPR037176">
    <property type="entry name" value="Osmotin/thaumatin-like_sf"/>
</dbReference>
<feature type="disulfide bond" evidence="1">
    <location>
        <begin position="182"/>
        <end position="196"/>
    </location>
</feature>
<feature type="chain" id="PRO_5022990549" evidence="2">
    <location>
        <begin position="17"/>
        <end position="255"/>
    </location>
</feature>
<dbReference type="SUPFAM" id="SSF49870">
    <property type="entry name" value="Osmotin, thaumatin-like protein"/>
    <property type="match status" value="1"/>
</dbReference>
<dbReference type="SMART" id="SM00205">
    <property type="entry name" value="THN"/>
    <property type="match status" value="1"/>
</dbReference>
<dbReference type="InterPro" id="IPR001938">
    <property type="entry name" value="Thaumatin"/>
</dbReference>
<feature type="disulfide bond" evidence="1">
    <location>
        <begin position="197"/>
        <end position="207"/>
    </location>
</feature>
<dbReference type="Pfam" id="PF00314">
    <property type="entry name" value="Thaumatin"/>
    <property type="match status" value="1"/>
</dbReference>
<feature type="disulfide bond" evidence="1">
    <location>
        <begin position="153"/>
        <end position="222"/>
    </location>
</feature>
<evidence type="ECO:0000313" key="3">
    <source>
        <dbReference type="EMBL" id="TFK96058.1"/>
    </source>
</evidence>
<reference evidence="3 4" key="1">
    <citation type="journal article" date="2019" name="Nat. Ecol. Evol.">
        <title>Megaphylogeny resolves global patterns of mushroom evolution.</title>
        <authorList>
            <person name="Varga T."/>
            <person name="Krizsan K."/>
            <person name="Foldi C."/>
            <person name="Dima B."/>
            <person name="Sanchez-Garcia M."/>
            <person name="Sanchez-Ramirez S."/>
            <person name="Szollosi G.J."/>
            <person name="Szarkandi J.G."/>
            <person name="Papp V."/>
            <person name="Albert L."/>
            <person name="Andreopoulos W."/>
            <person name="Angelini C."/>
            <person name="Antonin V."/>
            <person name="Barry K.W."/>
            <person name="Bougher N.L."/>
            <person name="Buchanan P."/>
            <person name="Buyck B."/>
            <person name="Bense V."/>
            <person name="Catcheside P."/>
            <person name="Chovatia M."/>
            <person name="Cooper J."/>
            <person name="Damon W."/>
            <person name="Desjardin D."/>
            <person name="Finy P."/>
            <person name="Geml J."/>
            <person name="Haridas S."/>
            <person name="Hughes K."/>
            <person name="Justo A."/>
            <person name="Karasinski D."/>
            <person name="Kautmanova I."/>
            <person name="Kiss B."/>
            <person name="Kocsube S."/>
            <person name="Kotiranta H."/>
            <person name="LaButti K.M."/>
            <person name="Lechner B.E."/>
            <person name="Liimatainen K."/>
            <person name="Lipzen A."/>
            <person name="Lukacs Z."/>
            <person name="Mihaltcheva S."/>
            <person name="Morgado L.N."/>
            <person name="Niskanen T."/>
            <person name="Noordeloos M.E."/>
            <person name="Ohm R.A."/>
            <person name="Ortiz-Santana B."/>
            <person name="Ovrebo C."/>
            <person name="Racz N."/>
            <person name="Riley R."/>
            <person name="Savchenko A."/>
            <person name="Shiryaev A."/>
            <person name="Soop K."/>
            <person name="Spirin V."/>
            <person name="Szebenyi C."/>
            <person name="Tomsovsky M."/>
            <person name="Tulloss R.E."/>
            <person name="Uehling J."/>
            <person name="Grigoriev I.V."/>
            <person name="Vagvolgyi C."/>
            <person name="Papp T."/>
            <person name="Martin F.M."/>
            <person name="Miettinen O."/>
            <person name="Hibbett D.S."/>
            <person name="Nagy L.G."/>
        </authorList>
    </citation>
    <scope>NUCLEOTIDE SEQUENCE [LARGE SCALE GENOMIC DNA]</scope>
    <source>
        <strain evidence="3 4">CBS 309.79</strain>
    </source>
</reference>
<accession>A0A5C3Q790</accession>
<keyword evidence="4" id="KW-1185">Reference proteome</keyword>
<dbReference type="OrthoDB" id="430315at2759"/>
<dbReference type="STRING" id="1884261.A0A5C3Q790"/>
<protein>
    <submittedName>
        <fullName evidence="3">Thaumatin-like protein</fullName>
    </submittedName>
</protein>
<feature type="disulfide bond" evidence="1">
    <location>
        <begin position="25"/>
        <end position="254"/>
    </location>
</feature>
<dbReference type="PANTHER" id="PTHR31013">
    <property type="entry name" value="THAUMATIN FAMILY PROTEIN-RELATED"/>
    <property type="match status" value="1"/>
</dbReference>
<feature type="disulfide bond" evidence="1">
    <location>
        <begin position="78"/>
        <end position="90"/>
    </location>
</feature>
<gene>
    <name evidence="3" type="ORF">BDV98DRAFT_555715</name>
</gene>
<keyword evidence="2" id="KW-0732">Signal</keyword>
<dbReference type="EMBL" id="ML178867">
    <property type="protein sequence ID" value="TFK96058.1"/>
    <property type="molecule type" value="Genomic_DNA"/>
</dbReference>
<organism evidence="3 4">
    <name type="scientific">Pterulicium gracile</name>
    <dbReference type="NCBI Taxonomy" id="1884261"/>
    <lineage>
        <taxon>Eukaryota</taxon>
        <taxon>Fungi</taxon>
        <taxon>Dikarya</taxon>
        <taxon>Basidiomycota</taxon>
        <taxon>Agaricomycotina</taxon>
        <taxon>Agaricomycetes</taxon>
        <taxon>Agaricomycetidae</taxon>
        <taxon>Agaricales</taxon>
        <taxon>Pleurotineae</taxon>
        <taxon>Pterulaceae</taxon>
        <taxon>Pterulicium</taxon>
    </lineage>
</organism>